<reference evidence="3 4" key="1">
    <citation type="submission" date="2024-02" db="EMBL/GenBank/DDBJ databases">
        <title>Bacterial strain from lacustrine sediment.</title>
        <authorList>
            <person name="Petit C."/>
            <person name="Fadhlaoui K."/>
        </authorList>
    </citation>
    <scope>NUCLEOTIDE SEQUENCE [LARGE SCALE GENOMIC DNA]</scope>
    <source>
        <strain evidence="3 4">IPX-CK</strain>
    </source>
</reference>
<evidence type="ECO:0000256" key="1">
    <source>
        <dbReference type="SAM" id="Phobius"/>
    </source>
</evidence>
<feature type="transmembrane region" description="Helical" evidence="1">
    <location>
        <begin position="143"/>
        <end position="163"/>
    </location>
</feature>
<keyword evidence="1" id="KW-1133">Transmembrane helix</keyword>
<feature type="domain" description="Peptidase M56" evidence="2">
    <location>
        <begin position="8"/>
        <end position="319"/>
    </location>
</feature>
<dbReference type="PANTHER" id="PTHR34978:SF3">
    <property type="entry name" value="SLR0241 PROTEIN"/>
    <property type="match status" value="1"/>
</dbReference>
<keyword evidence="1" id="KW-0472">Membrane</keyword>
<dbReference type="Gene3D" id="3.30.2010.10">
    <property type="entry name" value="Metalloproteases ('zincins'), catalytic domain"/>
    <property type="match status" value="1"/>
</dbReference>
<dbReference type="Proteomes" id="UP001451571">
    <property type="component" value="Chromosome"/>
</dbReference>
<dbReference type="PANTHER" id="PTHR34978">
    <property type="entry name" value="POSSIBLE SENSOR-TRANSDUCER PROTEIN BLAR"/>
    <property type="match status" value="1"/>
</dbReference>
<dbReference type="CDD" id="cd07341">
    <property type="entry name" value="M56_BlaR1_MecR1_like"/>
    <property type="match status" value="1"/>
</dbReference>
<keyword evidence="4" id="KW-1185">Reference proteome</keyword>
<evidence type="ECO:0000259" key="2">
    <source>
        <dbReference type="Pfam" id="PF05569"/>
    </source>
</evidence>
<sequence length="703" mass="81574">MKIISFGVLLAGILLIRTIAWKYISRRKQYFIWLFAAFFLLFSPFLNISSKFSIENAVFSLIQEIEQNAIQKELENQNYEHRTDSEDLLILPETDNAYQTANNDYQMQKGTTASEQNVMNKSGLYNPPEIPGERRQNILQNGLYYVWGGVSIIMFFAIIIFNIRFGINCKRDRVFYKKLVDWNLDVYLLKGISSPFLLGKNIYVDTDTIENEKVLNHIIIHEYCHFRHKDNFWAFIRNLCLVINWYNPFVWLANDYVKRDCELACDEAALSLLDEEEKTEYGYTLIKMIKYSKSKKQYPSLATTMSGNMKRIQERIGMIHPIKKHYAFVTWFVAISMVLLTGCTFTQRSTLETPAAASPDMNDNYGQDQEVVVVAETASENTLKSSEVPDTDDNPDKYYNVSATYYNGQTYLNSENGLYSIADNSDEWKLIYSGSVTLGAIAEGYLFFYAYPEDISEAAIMSLELSTDKVTVGQLLGDRIYDFAEMCYENNYLYIKEALSSRIVTFTIQSDGLLQEKETLSVTIPDDLMNTETDIYAISPIISRGEGYSGIFYSAKKEGEEYYSRLYYYEDSSEIHKLEGITDVMITSKGIIGRDVNQYNDVYLWDIYTKEKRQLYSAKENGDLYFGYNTYDNRGLYGLLKEDDNTFYISCVNWDGSLDKLFLLEDVTDLLYGINVRMSVIHDWLYYFNPREDKMERQKLNNI</sequence>
<dbReference type="RefSeq" id="WP_342759257.1">
    <property type="nucleotide sequence ID" value="NZ_CP146256.1"/>
</dbReference>
<proteinExistence type="predicted"/>
<evidence type="ECO:0000313" key="3">
    <source>
        <dbReference type="EMBL" id="XAH75689.1"/>
    </source>
</evidence>
<gene>
    <name evidence="3" type="ORF">V6984_08025</name>
</gene>
<dbReference type="EMBL" id="CP146256">
    <property type="protein sequence ID" value="XAH75689.1"/>
    <property type="molecule type" value="Genomic_DNA"/>
</dbReference>
<keyword evidence="1" id="KW-0812">Transmembrane</keyword>
<feature type="transmembrane region" description="Helical" evidence="1">
    <location>
        <begin position="30"/>
        <end position="48"/>
    </location>
</feature>
<dbReference type="InterPro" id="IPR008756">
    <property type="entry name" value="Peptidase_M56"/>
</dbReference>
<evidence type="ECO:0000313" key="4">
    <source>
        <dbReference type="Proteomes" id="UP001451571"/>
    </source>
</evidence>
<dbReference type="InterPro" id="IPR052173">
    <property type="entry name" value="Beta-lactam_resp_regulator"/>
</dbReference>
<organism evidence="3 4">
    <name type="scientific">Kineothrix sedimenti</name>
    <dbReference type="NCBI Taxonomy" id="3123317"/>
    <lineage>
        <taxon>Bacteria</taxon>
        <taxon>Bacillati</taxon>
        <taxon>Bacillota</taxon>
        <taxon>Clostridia</taxon>
        <taxon>Lachnospirales</taxon>
        <taxon>Lachnospiraceae</taxon>
        <taxon>Kineothrix</taxon>
    </lineage>
</organism>
<accession>A0ABZ3F2J3</accession>
<protein>
    <submittedName>
        <fullName evidence="3">M56 family metallopeptidase</fullName>
    </submittedName>
</protein>
<name>A0ABZ3F2J3_9FIRM</name>
<dbReference type="Pfam" id="PF05569">
    <property type="entry name" value="Peptidase_M56"/>
    <property type="match status" value="1"/>
</dbReference>